<dbReference type="InterPro" id="IPR006949">
    <property type="entry name" value="Barrel_Baseplate_J-like"/>
</dbReference>
<gene>
    <name evidence="2" type="ORF">S06H3_14135</name>
</gene>
<dbReference type="PANTHER" id="PTHR37829">
    <property type="entry name" value="PHAGE-LIKE ELEMENT PBSX PROTEIN XKDT"/>
    <property type="match status" value="1"/>
</dbReference>
<feature type="domain" description="Baseplate protein J-like barrel" evidence="1">
    <location>
        <begin position="87"/>
        <end position="160"/>
    </location>
</feature>
<sequence length="161" mass="17929">MKYANDIYEIIRNKFLELNQAITNFNIGSRIRSLFESVSLAIEEVWFRIDTMYQGLFAATAHETDLDLRALELGITRRAAKKSVGYVRFYGTQSTVIPEDTICSTDVDIEPIVEFLTTEAKTIPAAGYIDVPVQAKEAGESGNVEAEKVIYLPQSIGGITQ</sequence>
<dbReference type="AlphaFoldDB" id="X1NGL7"/>
<name>X1NGL7_9ZZZZ</name>
<organism evidence="2">
    <name type="scientific">marine sediment metagenome</name>
    <dbReference type="NCBI Taxonomy" id="412755"/>
    <lineage>
        <taxon>unclassified sequences</taxon>
        <taxon>metagenomes</taxon>
        <taxon>ecological metagenomes</taxon>
    </lineage>
</organism>
<evidence type="ECO:0000313" key="2">
    <source>
        <dbReference type="EMBL" id="GAI17819.1"/>
    </source>
</evidence>
<protein>
    <recommendedName>
        <fullName evidence="1">Baseplate protein J-like barrel domain-containing protein</fullName>
    </recommendedName>
</protein>
<evidence type="ECO:0000259" key="1">
    <source>
        <dbReference type="Pfam" id="PF04865"/>
    </source>
</evidence>
<dbReference type="Pfam" id="PF04865">
    <property type="entry name" value="Baseplate_J"/>
    <property type="match status" value="1"/>
</dbReference>
<accession>X1NGL7</accession>
<proteinExistence type="predicted"/>
<dbReference type="InterPro" id="IPR052399">
    <property type="entry name" value="Phage_Baseplate_Assmbl_Protein"/>
</dbReference>
<dbReference type="PANTHER" id="PTHR37829:SF3">
    <property type="entry name" value="PROTEIN JAYE-RELATED"/>
    <property type="match status" value="1"/>
</dbReference>
<reference evidence="2" key="1">
    <citation type="journal article" date="2014" name="Front. Microbiol.">
        <title>High frequency of phylogenetically diverse reductive dehalogenase-homologous genes in deep subseafloor sedimentary metagenomes.</title>
        <authorList>
            <person name="Kawai M."/>
            <person name="Futagami T."/>
            <person name="Toyoda A."/>
            <person name="Takaki Y."/>
            <person name="Nishi S."/>
            <person name="Hori S."/>
            <person name="Arai W."/>
            <person name="Tsubouchi T."/>
            <person name="Morono Y."/>
            <person name="Uchiyama I."/>
            <person name="Ito T."/>
            <person name="Fujiyama A."/>
            <person name="Inagaki F."/>
            <person name="Takami H."/>
        </authorList>
    </citation>
    <scope>NUCLEOTIDE SEQUENCE</scope>
    <source>
        <strain evidence="2">Expedition CK06-06</strain>
    </source>
</reference>
<dbReference type="EMBL" id="BARV01006908">
    <property type="protein sequence ID" value="GAI17819.1"/>
    <property type="molecule type" value="Genomic_DNA"/>
</dbReference>
<feature type="non-terminal residue" evidence="2">
    <location>
        <position position="161"/>
    </location>
</feature>
<comment type="caution">
    <text evidence="2">The sequence shown here is derived from an EMBL/GenBank/DDBJ whole genome shotgun (WGS) entry which is preliminary data.</text>
</comment>